<proteinExistence type="predicted"/>
<sequence length="139" mass="15906">MFAHLCLQAHLQIANGHRLAIPAELVASVQAQLDRRWRFGAIDRAIGGLWQLHGNRPGHDRRGHDEDDQQHQHHIHQWRDIDVRQRAASSCATERHVPLRAAGPFAQGRQYVAFRHLRQCLYGFVQLSLPTPGVHAMRN</sequence>
<evidence type="ECO:0000313" key="2">
    <source>
        <dbReference type="Proteomes" id="UP000008840"/>
    </source>
</evidence>
<dbReference type="AlphaFoldDB" id="B2FUP3"/>
<reference evidence="1 2" key="1">
    <citation type="journal article" date="2008" name="Genome Biol.">
        <title>The complete genome, comparative and functional analysis of Stenotrophomonas maltophilia reveals an organism heavily shielded by drug resistance determinants.</title>
        <authorList>
            <person name="Crossman L.C."/>
            <person name="Gould V.C."/>
            <person name="Dow J.M."/>
            <person name="Vernikos G.S."/>
            <person name="Okazaki A."/>
            <person name="Sebaihia M."/>
            <person name="Saunders D."/>
            <person name="Arrowsmith C."/>
            <person name="Carver T."/>
            <person name="Peters N."/>
            <person name="Adlem E."/>
            <person name="Kerhornou A."/>
            <person name="Lord A."/>
            <person name="Murphy L."/>
            <person name="Seeger K."/>
            <person name="Squares R."/>
            <person name="Rutter S."/>
            <person name="Quail M.A."/>
            <person name="Rajandream M.A."/>
            <person name="Harris D."/>
            <person name="Churcher C."/>
            <person name="Bentley S.D."/>
            <person name="Parkhill J."/>
            <person name="Thomson N.R."/>
            <person name="Avison M.B."/>
        </authorList>
    </citation>
    <scope>NUCLEOTIDE SEQUENCE [LARGE SCALE GENOMIC DNA]</scope>
    <source>
        <strain evidence="1 2">K279a</strain>
    </source>
</reference>
<dbReference type="KEGG" id="sml:Smlt4006"/>
<dbReference type="Proteomes" id="UP000008840">
    <property type="component" value="Chromosome"/>
</dbReference>
<dbReference type="HOGENOM" id="CLU_1844009_0_0_6"/>
<dbReference type="EnsemblBacteria" id="CAQ47403">
    <property type="protein sequence ID" value="CAQ47403"/>
    <property type="gene ID" value="Smlt4006"/>
</dbReference>
<protein>
    <submittedName>
        <fullName evidence="1">Uncharacterized protein</fullName>
    </submittedName>
</protein>
<dbReference type="EMBL" id="AM743169">
    <property type="protein sequence ID" value="CAQ47403.1"/>
    <property type="molecule type" value="Genomic_DNA"/>
</dbReference>
<evidence type="ECO:0000313" key="1">
    <source>
        <dbReference type="EMBL" id="CAQ47403.1"/>
    </source>
</evidence>
<keyword evidence="2" id="KW-1185">Reference proteome</keyword>
<organism evidence="1 2">
    <name type="scientific">Stenotrophomonas maltophilia (strain K279a)</name>
    <dbReference type="NCBI Taxonomy" id="522373"/>
    <lineage>
        <taxon>Bacteria</taxon>
        <taxon>Pseudomonadati</taxon>
        <taxon>Pseudomonadota</taxon>
        <taxon>Gammaproteobacteria</taxon>
        <taxon>Lysobacterales</taxon>
        <taxon>Lysobacteraceae</taxon>
        <taxon>Stenotrophomonas</taxon>
        <taxon>Stenotrophomonas maltophilia group</taxon>
    </lineage>
</organism>
<gene>
    <name evidence="1" type="ordered locus">Smlt4006</name>
</gene>
<accession>B2FUP3</accession>
<name>B2FUP3_STRMK</name>